<dbReference type="OrthoDB" id="6359816at2759"/>
<organism evidence="2 3">
    <name type="scientific">Tuber magnatum</name>
    <name type="common">white Piedmont truffle</name>
    <dbReference type="NCBI Taxonomy" id="42249"/>
    <lineage>
        <taxon>Eukaryota</taxon>
        <taxon>Fungi</taxon>
        <taxon>Dikarya</taxon>
        <taxon>Ascomycota</taxon>
        <taxon>Pezizomycotina</taxon>
        <taxon>Pezizomycetes</taxon>
        <taxon>Pezizales</taxon>
        <taxon>Tuberaceae</taxon>
        <taxon>Tuber</taxon>
    </lineage>
</organism>
<dbReference type="AlphaFoldDB" id="A0A317SNF5"/>
<sequence>MGSLVLKTMTSIKPMITPKTVIGHLEFLASHRAEITEDELPTRISEIKKAYEYLEEMIPTCSVGESALIWLNIENEDLWGMTLETFRNSWSRVCSFLGGFHDLLKHANARKLNLEHLRRGTPEPPRTQPPFLQGLLNLRENEVLCDVTMIAPPQTFKAHKIVLASVCDYWRSMFTSKFMESSTTEISLQDYPSTIKVLLDYIYTHEFKPPQEDDVTRQLENLLDQLEKSEKWFLKSFKYSMEHYLSDPHWIRPETVKSILKISRTYNANHLAQVCERYIEDNREIVEREAPNEE</sequence>
<gene>
    <name evidence="2" type="ORF">C7212DRAFT_346219</name>
</gene>
<dbReference type="Gene3D" id="3.30.710.10">
    <property type="entry name" value="Potassium Channel Kv1.1, Chain A"/>
    <property type="match status" value="1"/>
</dbReference>
<accession>A0A317SNF5</accession>
<dbReference type="InterPro" id="IPR000210">
    <property type="entry name" value="BTB/POZ_dom"/>
</dbReference>
<dbReference type="PANTHER" id="PTHR24413">
    <property type="entry name" value="SPECKLE-TYPE POZ PROTEIN"/>
    <property type="match status" value="1"/>
</dbReference>
<reference evidence="2 3" key="1">
    <citation type="submission" date="2018-03" db="EMBL/GenBank/DDBJ databases">
        <title>Genomes of Pezizomycetes fungi and the evolution of truffles.</title>
        <authorList>
            <person name="Murat C."/>
            <person name="Payen T."/>
            <person name="Noel B."/>
            <person name="Kuo A."/>
            <person name="Martin F.M."/>
        </authorList>
    </citation>
    <scope>NUCLEOTIDE SEQUENCE [LARGE SCALE GENOMIC DNA]</scope>
    <source>
        <strain evidence="2">091103-1</strain>
    </source>
</reference>
<dbReference type="STRING" id="42249.A0A317SNF5"/>
<evidence type="ECO:0000313" key="3">
    <source>
        <dbReference type="Proteomes" id="UP000246991"/>
    </source>
</evidence>
<dbReference type="SUPFAM" id="SSF54695">
    <property type="entry name" value="POZ domain"/>
    <property type="match status" value="1"/>
</dbReference>
<dbReference type="SMART" id="SM00225">
    <property type="entry name" value="BTB"/>
    <property type="match status" value="1"/>
</dbReference>
<dbReference type="Pfam" id="PF00651">
    <property type="entry name" value="BTB"/>
    <property type="match status" value="1"/>
</dbReference>
<proteinExistence type="predicted"/>
<evidence type="ECO:0000313" key="2">
    <source>
        <dbReference type="EMBL" id="PWW74711.1"/>
    </source>
</evidence>
<dbReference type="CDD" id="cd14733">
    <property type="entry name" value="BACK"/>
    <property type="match status" value="1"/>
</dbReference>
<dbReference type="Proteomes" id="UP000246991">
    <property type="component" value="Unassembled WGS sequence"/>
</dbReference>
<feature type="domain" description="BTB" evidence="1">
    <location>
        <begin position="145"/>
        <end position="211"/>
    </location>
</feature>
<dbReference type="PROSITE" id="PS50097">
    <property type="entry name" value="BTB"/>
    <property type="match status" value="1"/>
</dbReference>
<evidence type="ECO:0000259" key="1">
    <source>
        <dbReference type="PROSITE" id="PS50097"/>
    </source>
</evidence>
<keyword evidence="3" id="KW-1185">Reference proteome</keyword>
<comment type="caution">
    <text evidence="2">The sequence shown here is derived from an EMBL/GenBank/DDBJ whole genome shotgun (WGS) entry which is preliminary data.</text>
</comment>
<dbReference type="EMBL" id="PYWC01000057">
    <property type="protein sequence ID" value="PWW74711.1"/>
    <property type="molecule type" value="Genomic_DNA"/>
</dbReference>
<name>A0A317SNF5_9PEZI</name>
<dbReference type="InterPro" id="IPR011333">
    <property type="entry name" value="SKP1/BTB/POZ_sf"/>
</dbReference>
<protein>
    <submittedName>
        <fullName evidence="2">POZ domain-containing protein</fullName>
    </submittedName>
</protein>